<proteinExistence type="predicted"/>
<keyword evidence="2" id="KW-0812">Transmembrane</keyword>
<dbReference type="RefSeq" id="WP_203659367.1">
    <property type="nucleotide sequence ID" value="NZ_BAAAZM010000008.1"/>
</dbReference>
<evidence type="ECO:0000313" key="3">
    <source>
        <dbReference type="EMBL" id="GID12893.1"/>
    </source>
</evidence>
<reference evidence="3" key="1">
    <citation type="submission" date="2021-01" db="EMBL/GenBank/DDBJ databases">
        <title>Whole genome shotgun sequence of Actinocatenispora rupis NBRC 107355.</title>
        <authorList>
            <person name="Komaki H."/>
            <person name="Tamura T."/>
        </authorList>
    </citation>
    <scope>NUCLEOTIDE SEQUENCE</scope>
    <source>
        <strain evidence="3">NBRC 107355</strain>
    </source>
</reference>
<protein>
    <recommendedName>
        <fullName evidence="5">CU044_5270 family protein</fullName>
    </recommendedName>
</protein>
<dbReference type="Proteomes" id="UP000612808">
    <property type="component" value="Unassembled WGS sequence"/>
</dbReference>
<keyword evidence="2" id="KW-0472">Membrane</keyword>
<evidence type="ECO:0000313" key="4">
    <source>
        <dbReference type="Proteomes" id="UP000612808"/>
    </source>
</evidence>
<organism evidence="3 4">
    <name type="scientific">Actinocatenispora rupis</name>
    <dbReference type="NCBI Taxonomy" id="519421"/>
    <lineage>
        <taxon>Bacteria</taxon>
        <taxon>Bacillati</taxon>
        <taxon>Actinomycetota</taxon>
        <taxon>Actinomycetes</taxon>
        <taxon>Micromonosporales</taxon>
        <taxon>Micromonosporaceae</taxon>
        <taxon>Actinocatenispora</taxon>
    </lineage>
</organism>
<keyword evidence="2" id="KW-1133">Transmembrane helix</keyword>
<dbReference type="AlphaFoldDB" id="A0A8J3J2C6"/>
<accession>A0A8J3J2C6</accession>
<name>A0A8J3J2C6_9ACTN</name>
<feature type="transmembrane region" description="Helical" evidence="2">
    <location>
        <begin position="149"/>
        <end position="169"/>
    </location>
</feature>
<comment type="caution">
    <text evidence="3">The sequence shown here is derived from an EMBL/GenBank/DDBJ whole genome shotgun (WGS) entry which is preliminary data.</text>
</comment>
<sequence>MTDRQTDPVRTLWTEPELDDALRALHPESAPPADTALHNETVLNAGTAPANETVLHNETALHAGTAPGNETALHSETASPASTAPHTGPHNESVLYNGTASHAGTAARGGRGDLSRVRTALAEALAAETAADPVVTPAGRPQRQRRRRWPYAAVAAGVAVLAAAGIAVADPFGGDHGTGTSRPVPAVPAAGTLNTAARNVSAGTGEQPGPGQYLVVTNRVTTVGQATNMPGDFAYRTTRQSRTWVPADDGGTWVQDNRRIGGTTWLVGNAVDAARHGVRPQSDGDPDGRWSARCGDFFAVYAHHAARCDRTKDWKQPTAALLATLPTDPRRLLALMLDGQRLSPDSEDYVLQRAQLLLQSGIVPADRRATLYRTLALLPHLTVTERFANLDGRRGTALGIEAVGYRRDVIIDPASGQYIGFRLVQTGSGAVPEGTVLDSAALSVSVADRVGD</sequence>
<evidence type="ECO:0000256" key="2">
    <source>
        <dbReference type="SAM" id="Phobius"/>
    </source>
</evidence>
<dbReference type="InterPro" id="IPR047789">
    <property type="entry name" value="CU044_5270-like"/>
</dbReference>
<dbReference type="EMBL" id="BOMB01000021">
    <property type="protein sequence ID" value="GID12893.1"/>
    <property type="molecule type" value="Genomic_DNA"/>
</dbReference>
<evidence type="ECO:0008006" key="5">
    <source>
        <dbReference type="Google" id="ProtNLM"/>
    </source>
</evidence>
<feature type="region of interest" description="Disordered" evidence="1">
    <location>
        <begin position="64"/>
        <end position="97"/>
    </location>
</feature>
<dbReference type="NCBIfam" id="NF038083">
    <property type="entry name" value="CU044_5270_fam"/>
    <property type="match status" value="1"/>
</dbReference>
<feature type="compositionally biased region" description="Polar residues" evidence="1">
    <location>
        <begin position="72"/>
        <end position="85"/>
    </location>
</feature>
<evidence type="ECO:0000256" key="1">
    <source>
        <dbReference type="SAM" id="MobiDB-lite"/>
    </source>
</evidence>
<gene>
    <name evidence="3" type="ORF">Aru02nite_37820</name>
</gene>
<keyword evidence="4" id="KW-1185">Reference proteome</keyword>